<dbReference type="AlphaFoldDB" id="A0AAW2DLY0"/>
<accession>A0AAW2DLY0</accession>
<sequence>MQVNAGHSASWHQWKNKDVIMSNEELEDLIDSIPCHDQIIQSIQGIMPHGLEVTN</sequence>
<keyword evidence="2" id="KW-1185">Reference proteome</keyword>
<evidence type="ECO:0000313" key="2">
    <source>
        <dbReference type="Proteomes" id="UP001459277"/>
    </source>
</evidence>
<comment type="caution">
    <text evidence="1">The sequence shown here is derived from an EMBL/GenBank/DDBJ whole genome shotgun (WGS) entry which is preliminary data.</text>
</comment>
<evidence type="ECO:0000313" key="1">
    <source>
        <dbReference type="EMBL" id="KAL0011658.1"/>
    </source>
</evidence>
<proteinExistence type="predicted"/>
<name>A0AAW2DLY0_9ROSI</name>
<reference evidence="1 2" key="1">
    <citation type="submission" date="2024-01" db="EMBL/GenBank/DDBJ databases">
        <title>A telomere-to-telomere, gap-free genome of sweet tea (Lithocarpus litseifolius).</title>
        <authorList>
            <person name="Zhou J."/>
        </authorList>
    </citation>
    <scope>NUCLEOTIDE SEQUENCE [LARGE SCALE GENOMIC DNA]</scope>
    <source>
        <strain evidence="1">Zhou-2022a</strain>
        <tissue evidence="1">Leaf</tissue>
    </source>
</reference>
<dbReference type="EMBL" id="JAZDWU010000002">
    <property type="protein sequence ID" value="KAL0011658.1"/>
    <property type="molecule type" value="Genomic_DNA"/>
</dbReference>
<protein>
    <submittedName>
        <fullName evidence="1">Uncharacterized protein</fullName>
    </submittedName>
</protein>
<organism evidence="1 2">
    <name type="scientific">Lithocarpus litseifolius</name>
    <dbReference type="NCBI Taxonomy" id="425828"/>
    <lineage>
        <taxon>Eukaryota</taxon>
        <taxon>Viridiplantae</taxon>
        <taxon>Streptophyta</taxon>
        <taxon>Embryophyta</taxon>
        <taxon>Tracheophyta</taxon>
        <taxon>Spermatophyta</taxon>
        <taxon>Magnoliopsida</taxon>
        <taxon>eudicotyledons</taxon>
        <taxon>Gunneridae</taxon>
        <taxon>Pentapetalae</taxon>
        <taxon>rosids</taxon>
        <taxon>fabids</taxon>
        <taxon>Fagales</taxon>
        <taxon>Fagaceae</taxon>
        <taxon>Lithocarpus</taxon>
    </lineage>
</organism>
<dbReference type="Proteomes" id="UP001459277">
    <property type="component" value="Unassembled WGS sequence"/>
</dbReference>
<gene>
    <name evidence="1" type="ORF">SO802_006766</name>
</gene>